<keyword evidence="4 5" id="KW-0472">Membrane</keyword>
<proteinExistence type="predicted"/>
<evidence type="ECO:0000313" key="6">
    <source>
        <dbReference type="EMBL" id="MBA0874298.1"/>
    </source>
</evidence>
<gene>
    <name evidence="6" type="ORF">Goshw_014817</name>
</gene>
<dbReference type="InterPro" id="IPR051085">
    <property type="entry name" value="MB_O-acyltransferase"/>
</dbReference>
<dbReference type="AlphaFoldDB" id="A0A7J9MTM4"/>
<feature type="transmembrane region" description="Helical" evidence="5">
    <location>
        <begin position="356"/>
        <end position="378"/>
    </location>
</feature>
<dbReference type="GO" id="GO:0016746">
    <property type="term" value="F:acyltransferase activity"/>
    <property type="evidence" value="ECO:0007669"/>
    <property type="project" value="TreeGrafter"/>
</dbReference>
<dbReference type="Pfam" id="PF03062">
    <property type="entry name" value="MBOAT"/>
    <property type="match status" value="1"/>
</dbReference>
<evidence type="ECO:0000256" key="5">
    <source>
        <dbReference type="SAM" id="Phobius"/>
    </source>
</evidence>
<feature type="transmembrane region" description="Helical" evidence="5">
    <location>
        <begin position="181"/>
        <end position="203"/>
    </location>
</feature>
<evidence type="ECO:0008006" key="8">
    <source>
        <dbReference type="Google" id="ProtNLM"/>
    </source>
</evidence>
<feature type="transmembrane region" description="Helical" evidence="5">
    <location>
        <begin position="223"/>
        <end position="243"/>
    </location>
</feature>
<organism evidence="6 7">
    <name type="scientific">Gossypium schwendimanii</name>
    <name type="common">Cotton</name>
    <dbReference type="NCBI Taxonomy" id="34291"/>
    <lineage>
        <taxon>Eukaryota</taxon>
        <taxon>Viridiplantae</taxon>
        <taxon>Streptophyta</taxon>
        <taxon>Embryophyta</taxon>
        <taxon>Tracheophyta</taxon>
        <taxon>Spermatophyta</taxon>
        <taxon>Magnoliopsida</taxon>
        <taxon>eudicotyledons</taxon>
        <taxon>Gunneridae</taxon>
        <taxon>Pentapetalae</taxon>
        <taxon>rosids</taxon>
        <taxon>malvids</taxon>
        <taxon>Malvales</taxon>
        <taxon>Malvaceae</taxon>
        <taxon>Malvoideae</taxon>
        <taxon>Gossypium</taxon>
    </lineage>
</organism>
<evidence type="ECO:0000313" key="7">
    <source>
        <dbReference type="Proteomes" id="UP000593576"/>
    </source>
</evidence>
<dbReference type="GO" id="GO:0019432">
    <property type="term" value="P:triglyceride biosynthetic process"/>
    <property type="evidence" value="ECO:0007669"/>
    <property type="project" value="UniProtKB-ARBA"/>
</dbReference>
<dbReference type="OrthoDB" id="420606at2759"/>
<protein>
    <recommendedName>
        <fullName evidence="8">Membrane-bound O-acyltransferase C24H6.01c</fullName>
    </recommendedName>
</protein>
<dbReference type="EMBL" id="JABFAF010000013">
    <property type="protein sequence ID" value="MBA0874298.1"/>
    <property type="molecule type" value="Genomic_DNA"/>
</dbReference>
<feature type="transmembrane region" description="Helical" evidence="5">
    <location>
        <begin position="297"/>
        <end position="312"/>
    </location>
</feature>
<feature type="transmembrane region" description="Helical" evidence="5">
    <location>
        <begin position="318"/>
        <end position="335"/>
    </location>
</feature>
<comment type="caution">
    <text evidence="6">The sequence shown here is derived from an EMBL/GenBank/DDBJ whole genome shotgun (WGS) entry which is preliminary data.</text>
</comment>
<keyword evidence="7" id="KW-1185">Reference proteome</keyword>
<evidence type="ECO:0000256" key="1">
    <source>
        <dbReference type="ARBA" id="ARBA00004141"/>
    </source>
</evidence>
<evidence type="ECO:0000256" key="2">
    <source>
        <dbReference type="ARBA" id="ARBA00022692"/>
    </source>
</evidence>
<feature type="transmembrane region" description="Helical" evidence="5">
    <location>
        <begin position="142"/>
        <end position="161"/>
    </location>
</feature>
<comment type="subcellular location">
    <subcellularLocation>
        <location evidence="1">Membrane</location>
        <topology evidence="1">Multi-pass membrane protein</topology>
    </subcellularLocation>
</comment>
<keyword evidence="2 5" id="KW-0812">Transmembrane</keyword>
<evidence type="ECO:0000256" key="3">
    <source>
        <dbReference type="ARBA" id="ARBA00022989"/>
    </source>
</evidence>
<feature type="transmembrane region" description="Helical" evidence="5">
    <location>
        <begin position="52"/>
        <end position="78"/>
    </location>
</feature>
<feature type="transmembrane region" description="Helical" evidence="5">
    <location>
        <begin position="390"/>
        <end position="409"/>
    </location>
</feature>
<dbReference type="GO" id="GO:0005783">
    <property type="term" value="C:endoplasmic reticulum"/>
    <property type="evidence" value="ECO:0007669"/>
    <property type="project" value="TreeGrafter"/>
</dbReference>
<dbReference type="GO" id="GO:0016020">
    <property type="term" value="C:membrane"/>
    <property type="evidence" value="ECO:0007669"/>
    <property type="project" value="UniProtKB-SubCell"/>
</dbReference>
<dbReference type="PANTHER" id="PTHR13285:SF18">
    <property type="entry name" value="PROTEIN-CYSTEINE N-PALMITOYLTRANSFERASE RASP"/>
    <property type="match status" value="1"/>
</dbReference>
<reference evidence="6 7" key="1">
    <citation type="journal article" date="2019" name="Genome Biol. Evol.">
        <title>Insights into the evolution of the New World diploid cottons (Gossypium, subgenus Houzingenia) based on genome sequencing.</title>
        <authorList>
            <person name="Grover C.E."/>
            <person name="Arick M.A. 2nd"/>
            <person name="Thrash A."/>
            <person name="Conover J.L."/>
            <person name="Sanders W.S."/>
            <person name="Peterson D.G."/>
            <person name="Frelichowski J.E."/>
            <person name="Scheffler J.A."/>
            <person name="Scheffler B.E."/>
            <person name="Wendel J.F."/>
        </authorList>
    </citation>
    <scope>NUCLEOTIDE SEQUENCE [LARGE SCALE GENOMIC DNA]</scope>
    <source>
        <strain evidence="6">1</strain>
        <tissue evidence="6">Leaf</tissue>
    </source>
</reference>
<evidence type="ECO:0000256" key="4">
    <source>
        <dbReference type="ARBA" id="ARBA00023136"/>
    </source>
</evidence>
<keyword evidence="3 5" id="KW-1133">Transmembrane helix</keyword>
<dbReference type="PANTHER" id="PTHR13285">
    <property type="entry name" value="ACYLTRANSFERASE"/>
    <property type="match status" value="1"/>
</dbReference>
<accession>A0A7J9MTM4</accession>
<dbReference type="Proteomes" id="UP000593576">
    <property type="component" value="Unassembled WGS sequence"/>
</dbReference>
<feature type="transmembrane region" description="Helical" evidence="5">
    <location>
        <begin position="113"/>
        <end position="130"/>
    </location>
</feature>
<sequence length="452" mass="52865">MNTSKSNSKSKFKQKQNKVELLLLILYVIGFYIFCIHRSLHLSRGTCCLSSFFLNFLLGLFTYTWSVIFCKFNCLFAADHFSKLRGLRIGWLFSPPRLNDASDDQWRNFRTNLPILSLVFGIFTLLANIFRKLFHLRARGMSFLWLFLSLIYLSYLHGAWFSCYDALQLDVPQNHYSIKEVIWYGLRWVFGLCLMELMTHLFYFNAFATSASWKMLSPMDIFIIGYGVINFMWLKFFLIWRFFRFCSLIAGIEAPENMPKCVNNCHDLESFWKSWHASFNKWIVRYMYIPLGGSQRKLLNIWVIFTFVAVWHDLEWKLLSWAWLTCLFFVPELLVKSATNAFQAKGALDGFIFRELRAAGGTITITCLMVANLVGYVIGPSGFSWLISQFLSKEGLNVFGFMLLTFYVGTKVNGIRHLYFTLHLVGRTEEKGQGEKKKIIQRLKYKIEQVLS</sequence>
<name>A0A7J9MTM4_GOSSC</name>
<dbReference type="InterPro" id="IPR004299">
    <property type="entry name" value="MBOAT_fam"/>
</dbReference>
<feature type="transmembrane region" description="Helical" evidence="5">
    <location>
        <begin position="21"/>
        <end position="40"/>
    </location>
</feature>